<evidence type="ECO:0000313" key="3">
    <source>
        <dbReference type="Proteomes" id="UP000669317"/>
    </source>
</evidence>
<keyword evidence="3" id="KW-1185">Reference proteome</keyword>
<dbReference type="EMBL" id="JAGIKT010000096">
    <property type="protein sequence ID" value="MBP0115734.1"/>
    <property type="molecule type" value="Genomic_DNA"/>
</dbReference>
<gene>
    <name evidence="2" type="ORF">JWS04_32645</name>
</gene>
<comment type="caution">
    <text evidence="2">The sequence shown here is derived from an EMBL/GenBank/DDBJ whole genome shotgun (WGS) entry which is preliminary data.</text>
</comment>
<reference evidence="2 3" key="1">
    <citation type="submission" date="2021-03" db="EMBL/GenBank/DDBJ databases">
        <title>Genome Sequence of Bradyrhizobium vignae strain ISRA400.</title>
        <authorList>
            <person name="Tisa L.S."/>
            <person name="Svistoonoff S."/>
            <person name="Hocher V."/>
            <person name="Fall S."/>
            <person name="Zaiya A."/>
            <person name="Naing D."/>
            <person name="Niang N."/>
            <person name="Diouf A."/>
            <person name="Dasylva M.C."/>
            <person name="Toure O."/>
            <person name="Gueye M."/>
            <person name="Gully D."/>
            <person name="Tisseyre P."/>
            <person name="Simpson S."/>
            <person name="Morris K."/>
            <person name="Thomas W.K."/>
        </authorList>
    </citation>
    <scope>NUCLEOTIDE SEQUENCE [LARGE SCALE GENOMIC DNA]</scope>
    <source>
        <strain evidence="2 3">ISRA400</strain>
    </source>
</reference>
<name>A0ABS4A5Q0_9BRAD</name>
<dbReference type="Proteomes" id="UP000669317">
    <property type="component" value="Unassembled WGS sequence"/>
</dbReference>
<protein>
    <recommendedName>
        <fullName evidence="4">Cbb3-type cytochrome c oxidase subunit 3</fullName>
    </recommendedName>
</protein>
<evidence type="ECO:0000256" key="1">
    <source>
        <dbReference type="SAM" id="Phobius"/>
    </source>
</evidence>
<organism evidence="2 3">
    <name type="scientific">Bradyrhizobium vignae</name>
    <dbReference type="NCBI Taxonomy" id="1549949"/>
    <lineage>
        <taxon>Bacteria</taxon>
        <taxon>Pseudomonadati</taxon>
        <taxon>Pseudomonadota</taxon>
        <taxon>Alphaproteobacteria</taxon>
        <taxon>Hyphomicrobiales</taxon>
        <taxon>Nitrobacteraceae</taxon>
        <taxon>Bradyrhizobium</taxon>
    </lineage>
</organism>
<sequence length="48" mass="5411">MNYIFPLLAVAVTIGFFLLYAMVRPNLRRSRPADELPSLAPFKSEIGD</sequence>
<keyword evidence="1" id="KW-1133">Transmembrane helix</keyword>
<feature type="transmembrane region" description="Helical" evidence="1">
    <location>
        <begin position="6"/>
        <end position="23"/>
    </location>
</feature>
<evidence type="ECO:0000313" key="2">
    <source>
        <dbReference type="EMBL" id="MBP0115734.1"/>
    </source>
</evidence>
<accession>A0ABS4A5Q0</accession>
<keyword evidence="1" id="KW-0812">Transmembrane</keyword>
<keyword evidence="1" id="KW-0472">Membrane</keyword>
<dbReference type="RefSeq" id="WP_209296440.1">
    <property type="nucleotide sequence ID" value="NZ_JAGIKT010000096.1"/>
</dbReference>
<proteinExistence type="predicted"/>
<evidence type="ECO:0008006" key="4">
    <source>
        <dbReference type="Google" id="ProtNLM"/>
    </source>
</evidence>